<keyword evidence="4" id="KW-1185">Reference proteome</keyword>
<reference evidence="3 4" key="1">
    <citation type="submission" date="2021-06" db="EMBL/GenBank/DDBJ databases">
        <title>Caerostris darwini draft genome.</title>
        <authorList>
            <person name="Kono N."/>
            <person name="Arakawa K."/>
        </authorList>
    </citation>
    <scope>NUCLEOTIDE SEQUENCE [LARGE SCALE GENOMIC DNA]</scope>
</reference>
<feature type="domain" description="Apple" evidence="2">
    <location>
        <begin position="368"/>
        <end position="465"/>
    </location>
</feature>
<evidence type="ECO:0000256" key="1">
    <source>
        <dbReference type="SAM" id="SignalP"/>
    </source>
</evidence>
<keyword evidence="1" id="KW-0732">Signal</keyword>
<dbReference type="Proteomes" id="UP001054837">
    <property type="component" value="Unassembled WGS sequence"/>
</dbReference>
<feature type="chain" id="PRO_5043943724" description="Apple domain-containing protein" evidence="1">
    <location>
        <begin position="16"/>
        <end position="466"/>
    </location>
</feature>
<accession>A0AAV4T7M0</accession>
<evidence type="ECO:0000313" key="3">
    <source>
        <dbReference type="EMBL" id="GIY41714.1"/>
    </source>
</evidence>
<feature type="signal peptide" evidence="1">
    <location>
        <begin position="1"/>
        <end position="15"/>
    </location>
</feature>
<evidence type="ECO:0000259" key="2">
    <source>
        <dbReference type="PROSITE" id="PS50948"/>
    </source>
</evidence>
<evidence type="ECO:0000313" key="4">
    <source>
        <dbReference type="Proteomes" id="UP001054837"/>
    </source>
</evidence>
<dbReference type="PROSITE" id="PS50948">
    <property type="entry name" value="PAN"/>
    <property type="match status" value="1"/>
</dbReference>
<dbReference type="InterPro" id="IPR003609">
    <property type="entry name" value="Pan_app"/>
</dbReference>
<proteinExistence type="predicted"/>
<sequence>MANVVIPFLMSMLLGRTIDLTTYSVGGDIYDHDDYDESPLNVLNSTYTVLQGNVLPYSHIGLPADLVLRIKSDYIHSSSGTLGLDGLLKETSWKSNSVVVAVTSMVQTVYRELKSSSPLFSNWMERIDSDQTHYAHSLVYGGWSAILYRFRCEVPGEEEIVREILTSQMGVSGTMDGNAVESLQKAMKALEGNKDLKGEVELQVRVFSSVRHSEDVTSPEKMLKAIEKFPDDVGMLGQPLFVELKPLHKLNSRYPKVSPDHELEKDMVKIDELFDDLRIARAGIRKWTTETLTDFSEEEEKQISHLLDHVTRCVQLFHRISGEASIYKPIDPNLLKAAVLQYDKGLKHGGESYRQLFLRLKEDIDANCEDDFGHGIGGVLSVDHNQKLQMGEVSGLAECKTLCIEEPKCRAIGYADYILKVVTSRLHNRLVKENKQCWIYFKSTKTADLVSIEKTGNPRVYDRKCL</sequence>
<name>A0AAV4T7M0_9ARAC</name>
<organism evidence="3 4">
    <name type="scientific">Caerostris darwini</name>
    <dbReference type="NCBI Taxonomy" id="1538125"/>
    <lineage>
        <taxon>Eukaryota</taxon>
        <taxon>Metazoa</taxon>
        <taxon>Ecdysozoa</taxon>
        <taxon>Arthropoda</taxon>
        <taxon>Chelicerata</taxon>
        <taxon>Arachnida</taxon>
        <taxon>Araneae</taxon>
        <taxon>Araneomorphae</taxon>
        <taxon>Entelegynae</taxon>
        <taxon>Araneoidea</taxon>
        <taxon>Araneidae</taxon>
        <taxon>Caerostris</taxon>
    </lineage>
</organism>
<dbReference type="EMBL" id="BPLQ01009100">
    <property type="protein sequence ID" value="GIY41714.1"/>
    <property type="molecule type" value="Genomic_DNA"/>
</dbReference>
<dbReference type="AlphaFoldDB" id="A0AAV4T7M0"/>
<protein>
    <recommendedName>
        <fullName evidence="2">Apple domain-containing protein</fullName>
    </recommendedName>
</protein>
<comment type="caution">
    <text evidence="3">The sequence shown here is derived from an EMBL/GenBank/DDBJ whole genome shotgun (WGS) entry which is preliminary data.</text>
</comment>
<gene>
    <name evidence="3" type="primary">AVEN_24099-2_1</name>
    <name evidence="3" type="ORF">CDAR_428501</name>
</gene>